<dbReference type="Proteomes" id="UP000380867">
    <property type="component" value="Unassembled WGS sequence"/>
</dbReference>
<comment type="caution">
    <text evidence="1">The sequence shown here is derived from an EMBL/GenBank/DDBJ whole genome shotgun (WGS) entry which is preliminary data.</text>
</comment>
<dbReference type="InterPro" id="IPR050155">
    <property type="entry name" value="HAD-like_hydrolase_sf"/>
</dbReference>
<dbReference type="EMBL" id="SDPQ02000003">
    <property type="protein sequence ID" value="KAA1396140.1"/>
    <property type="molecule type" value="Genomic_DNA"/>
</dbReference>
<dbReference type="PANTHER" id="PTHR43434">
    <property type="entry name" value="PHOSPHOGLYCOLATE PHOSPHATASE"/>
    <property type="match status" value="1"/>
</dbReference>
<dbReference type="Gene3D" id="1.10.150.240">
    <property type="entry name" value="Putative phosphatase, domain 2"/>
    <property type="match status" value="1"/>
</dbReference>
<dbReference type="GO" id="GO:0006281">
    <property type="term" value="P:DNA repair"/>
    <property type="evidence" value="ECO:0007669"/>
    <property type="project" value="TreeGrafter"/>
</dbReference>
<sequence length="188" mass="20486">MTLIDSRPGIKAVYDQLVVESGAHIDTDLVVSRLGPPVEWELEHWLPEPEVKHWADRYRELYPLIALDLVEALPGAHDAVEAANKVGRTLLLTAKHAPNARMHVDRLGLPVGEVYGGAWREAKGVVLREQGATTYVGDHVHDMDAARFAGVVGVGVTTGPSTADDLRDAGADTVLTSLEDFPGWLDRR</sequence>
<organism evidence="1 2">
    <name type="scientific">Aeromicrobium ginsengisoli</name>
    <dbReference type="NCBI Taxonomy" id="363867"/>
    <lineage>
        <taxon>Bacteria</taxon>
        <taxon>Bacillati</taxon>
        <taxon>Actinomycetota</taxon>
        <taxon>Actinomycetes</taxon>
        <taxon>Propionibacteriales</taxon>
        <taxon>Nocardioidaceae</taxon>
        <taxon>Aeromicrobium</taxon>
    </lineage>
</organism>
<dbReference type="AlphaFoldDB" id="A0A5M4FE11"/>
<dbReference type="PANTHER" id="PTHR43434:SF1">
    <property type="entry name" value="PHOSPHOGLYCOLATE PHOSPHATASE"/>
    <property type="match status" value="1"/>
</dbReference>
<dbReference type="InterPro" id="IPR023198">
    <property type="entry name" value="PGP-like_dom2"/>
</dbReference>
<protein>
    <submittedName>
        <fullName evidence="1">HAD hydrolase-like protein</fullName>
    </submittedName>
</protein>
<dbReference type="GO" id="GO:0008967">
    <property type="term" value="F:phosphoglycolate phosphatase activity"/>
    <property type="evidence" value="ECO:0007669"/>
    <property type="project" value="TreeGrafter"/>
</dbReference>
<dbReference type="OrthoDB" id="9776919at2"/>
<accession>A0A5M4FE11</accession>
<reference evidence="1" key="1">
    <citation type="submission" date="2019-09" db="EMBL/GenBank/DDBJ databases">
        <authorList>
            <person name="Li J."/>
        </authorList>
    </citation>
    <scope>NUCLEOTIDE SEQUENCE [LARGE SCALE GENOMIC DNA]</scope>
    <source>
        <strain evidence="1">JCM 14732</strain>
    </source>
</reference>
<keyword evidence="2" id="KW-1185">Reference proteome</keyword>
<dbReference type="Gene3D" id="3.40.50.1000">
    <property type="entry name" value="HAD superfamily/HAD-like"/>
    <property type="match status" value="2"/>
</dbReference>
<name>A0A5M4FE11_9ACTN</name>
<dbReference type="Pfam" id="PF00702">
    <property type="entry name" value="Hydrolase"/>
    <property type="match status" value="1"/>
</dbReference>
<evidence type="ECO:0000313" key="2">
    <source>
        <dbReference type="Proteomes" id="UP000380867"/>
    </source>
</evidence>
<dbReference type="InterPro" id="IPR023214">
    <property type="entry name" value="HAD_sf"/>
</dbReference>
<proteinExistence type="predicted"/>
<gene>
    <name evidence="1" type="ORF">ESP70_015405</name>
</gene>
<dbReference type="SUPFAM" id="SSF56784">
    <property type="entry name" value="HAD-like"/>
    <property type="match status" value="1"/>
</dbReference>
<evidence type="ECO:0000313" key="1">
    <source>
        <dbReference type="EMBL" id="KAA1396140.1"/>
    </source>
</evidence>
<dbReference type="InterPro" id="IPR036412">
    <property type="entry name" value="HAD-like_sf"/>
</dbReference>